<evidence type="ECO:0000256" key="2">
    <source>
        <dbReference type="RuleBase" id="RU004447"/>
    </source>
</evidence>
<dbReference type="Gene3D" id="3.30.830.10">
    <property type="entry name" value="Metalloenzyme, LuxS/M16 peptidase-like"/>
    <property type="match status" value="4"/>
</dbReference>
<feature type="domain" description="Peptidase M16 N-terminal" evidence="4">
    <location>
        <begin position="60"/>
        <end position="205"/>
    </location>
</feature>
<organism evidence="6 7">
    <name type="scientific">Deinococcus proteolyticus (strain ATCC 35074 / DSM 20540 / JCM 6276 / NBRC 101906 / NCIMB 13154 / VKM Ac-1939 / CCM 2703 / MRP)</name>
    <dbReference type="NCBI Taxonomy" id="693977"/>
    <lineage>
        <taxon>Bacteria</taxon>
        <taxon>Thermotogati</taxon>
        <taxon>Deinococcota</taxon>
        <taxon>Deinococci</taxon>
        <taxon>Deinococcales</taxon>
        <taxon>Deinococcaceae</taxon>
        <taxon>Deinococcus</taxon>
    </lineage>
</organism>
<evidence type="ECO:0000259" key="5">
    <source>
        <dbReference type="Pfam" id="PF05193"/>
    </source>
</evidence>
<dbReference type="eggNOG" id="COG0612">
    <property type="taxonomic scope" value="Bacteria"/>
</dbReference>
<evidence type="ECO:0000313" key="7">
    <source>
        <dbReference type="Proteomes" id="UP000007718"/>
    </source>
</evidence>
<comment type="similarity">
    <text evidence="1 2">Belongs to the peptidase M16 family.</text>
</comment>
<dbReference type="PANTHER" id="PTHR11851">
    <property type="entry name" value="METALLOPROTEASE"/>
    <property type="match status" value="1"/>
</dbReference>
<dbReference type="PANTHER" id="PTHR11851:SF49">
    <property type="entry name" value="MITOCHONDRIAL-PROCESSING PEPTIDASE SUBUNIT ALPHA"/>
    <property type="match status" value="1"/>
</dbReference>
<evidence type="ECO:0000256" key="1">
    <source>
        <dbReference type="ARBA" id="ARBA00007261"/>
    </source>
</evidence>
<feature type="region of interest" description="Disordered" evidence="3">
    <location>
        <begin position="1"/>
        <end position="26"/>
    </location>
</feature>
<reference evidence="7" key="1">
    <citation type="submission" date="2011-02" db="EMBL/GenBank/DDBJ databases">
        <title>The complete sequence of chromosome of Deinococcus proteolyticus DSM 20540.</title>
        <authorList>
            <consortium name="US DOE Joint Genome Institute (JGI-PGF)"/>
            <person name="Lucas S."/>
            <person name="Copeland A."/>
            <person name="Lapidus A."/>
            <person name="Bruce D."/>
            <person name="Goodwin L."/>
            <person name="Pitluck S."/>
            <person name="Kyrpides N."/>
            <person name="Mavromatis K."/>
            <person name="Pagani I."/>
            <person name="Ivanova N."/>
            <person name="Ovchinnikova G."/>
            <person name="Zeytun A."/>
            <person name="Detter J.C."/>
            <person name="Han C."/>
            <person name="Land M."/>
            <person name="Hauser L."/>
            <person name="Markowitz V."/>
            <person name="Cheng J.-F."/>
            <person name="Hugenholtz P."/>
            <person name="Woyke T."/>
            <person name="Wu D."/>
            <person name="Pukall R."/>
            <person name="Steenblock K."/>
            <person name="Brambilla E."/>
            <person name="Klenk H.-P."/>
            <person name="Eisen J.A."/>
        </authorList>
    </citation>
    <scope>NUCLEOTIDE SEQUENCE [LARGE SCALE GENOMIC DNA]</scope>
    <source>
        <strain evidence="7">ATCC 35074 / DSM 20540 / JCM 6276 / NBRC 101906 / NCIMB 13154 / VKM Ac-1939 / CCM 2703 / MRP</strain>
    </source>
</reference>
<dbReference type="SUPFAM" id="SSF63411">
    <property type="entry name" value="LuxS/MPP-like metallohydrolase"/>
    <property type="match status" value="4"/>
</dbReference>
<dbReference type="InterPro" id="IPR007863">
    <property type="entry name" value="Peptidase_M16_C"/>
</dbReference>
<proteinExistence type="inferred from homology"/>
<evidence type="ECO:0000259" key="4">
    <source>
        <dbReference type="Pfam" id="PF00675"/>
    </source>
</evidence>
<dbReference type="GO" id="GO:0006508">
    <property type="term" value="P:proteolysis"/>
    <property type="evidence" value="ECO:0007669"/>
    <property type="project" value="InterPro"/>
</dbReference>
<dbReference type="Proteomes" id="UP000007718">
    <property type="component" value="Chromosome"/>
</dbReference>
<dbReference type="InterPro" id="IPR011765">
    <property type="entry name" value="Pept_M16_N"/>
</dbReference>
<dbReference type="STRING" id="693977.Deipr_1926"/>
<dbReference type="InterPro" id="IPR050361">
    <property type="entry name" value="MPP/UQCRC_Complex"/>
</dbReference>
<dbReference type="InterPro" id="IPR001431">
    <property type="entry name" value="Pept_M16_Zn_BS"/>
</dbReference>
<feature type="domain" description="Peptidase M16 N-terminal" evidence="4">
    <location>
        <begin position="521"/>
        <end position="643"/>
    </location>
</feature>
<dbReference type="EMBL" id="CP002536">
    <property type="protein sequence ID" value="ADY27058.1"/>
    <property type="molecule type" value="Genomic_DNA"/>
</dbReference>
<dbReference type="Pfam" id="PF05193">
    <property type="entry name" value="Peptidase_M16_C"/>
    <property type="match status" value="2"/>
</dbReference>
<feature type="domain" description="Peptidase M16 C-terminal" evidence="5">
    <location>
        <begin position="670"/>
        <end position="849"/>
    </location>
</feature>
<dbReference type="GO" id="GO:0046872">
    <property type="term" value="F:metal ion binding"/>
    <property type="evidence" value="ECO:0007669"/>
    <property type="project" value="InterPro"/>
</dbReference>
<accession>F0RMC1</accession>
<dbReference type="AlphaFoldDB" id="F0RMC1"/>
<gene>
    <name evidence="6" type="ordered locus">Deipr_1926</name>
</gene>
<dbReference type="InterPro" id="IPR011249">
    <property type="entry name" value="Metalloenz_LuxS/M16"/>
</dbReference>
<name>F0RMC1_DEIPM</name>
<evidence type="ECO:0000313" key="6">
    <source>
        <dbReference type="EMBL" id="ADY27058.1"/>
    </source>
</evidence>
<dbReference type="OrthoDB" id="9811314at2"/>
<dbReference type="KEGG" id="dpt:Deipr_1926"/>
<feature type="domain" description="Peptidase M16 C-terminal" evidence="5">
    <location>
        <begin position="213"/>
        <end position="390"/>
    </location>
</feature>
<evidence type="ECO:0000256" key="3">
    <source>
        <dbReference type="SAM" id="MobiDB-lite"/>
    </source>
</evidence>
<keyword evidence="7" id="KW-1185">Reference proteome</keyword>
<protein>
    <submittedName>
        <fullName evidence="6">Peptidase M16 domain protein</fullName>
    </submittedName>
</protein>
<dbReference type="GO" id="GO:0004222">
    <property type="term" value="F:metalloendopeptidase activity"/>
    <property type="evidence" value="ECO:0007669"/>
    <property type="project" value="InterPro"/>
</dbReference>
<dbReference type="PROSITE" id="PS00143">
    <property type="entry name" value="INSULINASE"/>
    <property type="match status" value="1"/>
</dbReference>
<dbReference type="HOGENOM" id="CLU_007487_1_1_0"/>
<dbReference type="Pfam" id="PF00675">
    <property type="entry name" value="Peptidase_M16"/>
    <property type="match status" value="2"/>
</dbReference>
<sequence length="918" mass="99713">MPPLRDDPGTRSGEVQPGKPPKVQPTPIAAAQPAGLPAGVTFVTQAEGIKEYRLSNGLRVLLFPDPSAGNFTLNVTYLVGSVHENYGETGMAHLLEHLVFKGTPTSGNIMEALGQRGATFNGTTNLDRTNYFETLTNTGDNLAWAIRMEADRMVNSRISGDDLKTEMTVVRNEFEAGENNLIGLTLKELQSVAFDWHNYGNSTIGNRSDVENVPVDRLQAFYRTYYQPDNAVVTLAGNFDEAEALGLLAREFGPIPAPSRTLPPQYTREPAQNGERSVTVRRVGDLQALMAAYHVPSVRHADTPALLVLNELLGNEPSGRLYANLVQTGQASATGTLPLQGGEPGLLLGLAVLDKDDDMDRAQATLLSTLEQAGDKAFSEEEVSRAKQRLATQHAQLMTQPGQVGIALSEAIAAGDWRLLLERRDAVARVTAADVQRVARTYLKPSNRTLARFIPTAQPDRVEIAQAPSAQEVLRDFVGGKALSAGEQLDVAPAALEQRVIREDIGGVKVAMLPKETRGDRVQLQLALDYGNPETVREAGAAPDFLGDMLTRGSTGLTRQQLHDRLEAINTNLSVSGSGEGLSVSLDTERQHLPEALELLRSVLRGSTFPESEFAELKTLTLTALEADRSEPESVAGRELDRIFMPEGTRHGDLFYSPTLDEQLEDVRAVTVQDVRDYYTQVVGAGHAQLSVVGDFDPQTIRAAVPQLLGGWTSGVKYERIVRPLTRPAGVSRSINVPDKANAVYVAAQNFALRDDHPDAAALEVAMRVFGAGTDSRLWNRVRQQDGLSYGVGAQTSLSSRDEQGTLSAYAIYNPGVREKLSAALQEEFRRVAQSGFTETEVNNAKASLLAETRAAYSKDAVLAAVLLNQADLDRTFAFQQQWEQRLAAVTPEQAKAAFVKYINPDDLVVIQAGSFEK</sequence>
<reference evidence="6 7" key="2">
    <citation type="journal article" date="2012" name="Stand. Genomic Sci.">
        <title>Complete genome sequence of the orange-red pigmented, radioresistant Deinococcus proteolyticus type strain (MRP(T)).</title>
        <authorList>
            <person name="Copeland A."/>
            <person name="Zeytun A."/>
            <person name="Yassawong M."/>
            <person name="Nolan M."/>
            <person name="Lucas S."/>
            <person name="Hammon N."/>
            <person name="Deshpande S."/>
            <person name="Cheng J.F."/>
            <person name="Han C."/>
            <person name="Tapia R."/>
            <person name="Goodwin L.A."/>
            <person name="Pitluck S."/>
            <person name="Mavromatis K."/>
            <person name="Liolios K."/>
            <person name="Pagani I."/>
            <person name="Ivanova N."/>
            <person name="Mikhailova N."/>
            <person name="Pati A."/>
            <person name="Chen A."/>
            <person name="Palaniappan K."/>
            <person name="Land M."/>
            <person name="Hauser L."/>
            <person name="Jeffries C.D."/>
            <person name="Brambilla E.M."/>
            <person name="Rohde M."/>
            <person name="Sikorski J."/>
            <person name="Pukall R."/>
            <person name="Goker M."/>
            <person name="Detter J.C."/>
            <person name="Woyke T."/>
            <person name="Bristow J."/>
            <person name="Eisen J.A."/>
            <person name="Markowitz V."/>
            <person name="Hugenholtz P."/>
            <person name="Kyrpides N.C."/>
            <person name="Klenk H.P."/>
            <person name="Lapidus A."/>
        </authorList>
    </citation>
    <scope>NUCLEOTIDE SEQUENCE [LARGE SCALE GENOMIC DNA]</scope>
    <source>
        <strain evidence="7">ATCC 35074 / DSM 20540 / JCM 6276 / NBRC 101906 / NCIMB 13154 / VKM Ac-1939 / CCM 2703 / MRP</strain>
    </source>
</reference>